<sequence length="213" mass="24363">MAGPAGPCLRWPSFRNFRDLINAILIFYALASLWSTFAQVAQVHPGVPGNGKRIIEVPKPRLSNTTRRMHEFKQVPELLLNSSQVPLEHVEVISTSQAQDAETSQPSQPSAAPSPWQWQLNPEIRKPEVVQLNPRLLDRFIVIPEYRLLFCYMEKVGCQSFNMLLRNLRAAKMRKSPAKNDPIWWQNTPQKHGFDRAHLERIMMLDGSKWGAG</sequence>
<feature type="compositionally biased region" description="Low complexity" evidence="1">
    <location>
        <begin position="104"/>
        <end position="116"/>
    </location>
</feature>
<evidence type="ECO:0000256" key="2">
    <source>
        <dbReference type="SAM" id="Phobius"/>
    </source>
</evidence>
<reference evidence="3" key="1">
    <citation type="submission" date="2022-10" db="EMBL/GenBank/DDBJ databases">
        <authorList>
            <person name="Chen Y."/>
            <person name="Dougan E. K."/>
            <person name="Chan C."/>
            <person name="Rhodes N."/>
            <person name="Thang M."/>
        </authorList>
    </citation>
    <scope>NUCLEOTIDE SEQUENCE</scope>
</reference>
<accession>A0A9P1DCY4</accession>
<comment type="caution">
    <text evidence="3">The sequence shown here is derived from an EMBL/GenBank/DDBJ whole genome shotgun (WGS) entry which is preliminary data.</text>
</comment>
<evidence type="ECO:0000313" key="5">
    <source>
        <dbReference type="Proteomes" id="UP001152797"/>
    </source>
</evidence>
<dbReference type="AlphaFoldDB" id="A0A9P1DCY4"/>
<dbReference type="EMBL" id="CAMXCT030004090">
    <property type="protein sequence ID" value="CAL4794925.1"/>
    <property type="molecule type" value="Genomic_DNA"/>
</dbReference>
<proteinExistence type="predicted"/>
<dbReference type="EMBL" id="CAMXCT020004090">
    <property type="protein sequence ID" value="CAL1160988.1"/>
    <property type="molecule type" value="Genomic_DNA"/>
</dbReference>
<name>A0A9P1DCY4_9DINO</name>
<dbReference type="Proteomes" id="UP001152797">
    <property type="component" value="Unassembled WGS sequence"/>
</dbReference>
<feature type="transmembrane region" description="Helical" evidence="2">
    <location>
        <begin position="20"/>
        <end position="37"/>
    </location>
</feature>
<dbReference type="OrthoDB" id="206904at2759"/>
<reference evidence="4 5" key="2">
    <citation type="submission" date="2024-05" db="EMBL/GenBank/DDBJ databases">
        <authorList>
            <person name="Chen Y."/>
            <person name="Shah S."/>
            <person name="Dougan E. K."/>
            <person name="Thang M."/>
            <person name="Chan C."/>
        </authorList>
    </citation>
    <scope>NUCLEOTIDE SEQUENCE [LARGE SCALE GENOMIC DNA]</scope>
</reference>
<evidence type="ECO:0000313" key="4">
    <source>
        <dbReference type="EMBL" id="CAL4794925.1"/>
    </source>
</evidence>
<keyword evidence="2" id="KW-0472">Membrane</keyword>
<keyword evidence="5" id="KW-1185">Reference proteome</keyword>
<keyword evidence="2" id="KW-1133">Transmembrane helix</keyword>
<feature type="region of interest" description="Disordered" evidence="1">
    <location>
        <begin position="95"/>
        <end position="116"/>
    </location>
</feature>
<keyword evidence="2" id="KW-0812">Transmembrane</keyword>
<organism evidence="3">
    <name type="scientific">Cladocopium goreaui</name>
    <dbReference type="NCBI Taxonomy" id="2562237"/>
    <lineage>
        <taxon>Eukaryota</taxon>
        <taxon>Sar</taxon>
        <taxon>Alveolata</taxon>
        <taxon>Dinophyceae</taxon>
        <taxon>Suessiales</taxon>
        <taxon>Symbiodiniaceae</taxon>
        <taxon>Cladocopium</taxon>
    </lineage>
</organism>
<protein>
    <submittedName>
        <fullName evidence="3">Uncharacterized protein</fullName>
    </submittedName>
</protein>
<evidence type="ECO:0000313" key="3">
    <source>
        <dbReference type="EMBL" id="CAI4007613.1"/>
    </source>
</evidence>
<gene>
    <name evidence="3" type="ORF">C1SCF055_LOCUS33152</name>
</gene>
<dbReference type="EMBL" id="CAMXCT010004090">
    <property type="protein sequence ID" value="CAI4007613.1"/>
    <property type="molecule type" value="Genomic_DNA"/>
</dbReference>
<evidence type="ECO:0000256" key="1">
    <source>
        <dbReference type="SAM" id="MobiDB-lite"/>
    </source>
</evidence>